<evidence type="ECO:0000259" key="3">
    <source>
        <dbReference type="PROSITE" id="PS51186"/>
    </source>
</evidence>
<accession>A0A1H1SWA1</accession>
<evidence type="ECO:0000256" key="2">
    <source>
        <dbReference type="ARBA" id="ARBA00023315"/>
    </source>
</evidence>
<dbReference type="STRING" id="546871.SAMN04488543_1888"/>
<evidence type="ECO:0000256" key="1">
    <source>
        <dbReference type="ARBA" id="ARBA00022679"/>
    </source>
</evidence>
<keyword evidence="5" id="KW-1185">Reference proteome</keyword>
<name>A0A1H1SWA1_9ACTN</name>
<dbReference type="PROSITE" id="PS51186">
    <property type="entry name" value="GNAT"/>
    <property type="match status" value="1"/>
</dbReference>
<dbReference type="Pfam" id="PF00583">
    <property type="entry name" value="Acetyltransf_1"/>
    <property type="match status" value="1"/>
</dbReference>
<dbReference type="CDD" id="cd04301">
    <property type="entry name" value="NAT_SF"/>
    <property type="match status" value="1"/>
</dbReference>
<dbReference type="SUPFAM" id="SSF55729">
    <property type="entry name" value="Acyl-CoA N-acyltransferases (Nat)"/>
    <property type="match status" value="1"/>
</dbReference>
<keyword evidence="2" id="KW-0012">Acyltransferase</keyword>
<dbReference type="PANTHER" id="PTHR43877:SF2">
    <property type="entry name" value="AMINOALKYLPHOSPHONATE N-ACETYLTRANSFERASE-RELATED"/>
    <property type="match status" value="1"/>
</dbReference>
<dbReference type="InterPro" id="IPR050832">
    <property type="entry name" value="Bact_Acetyltransf"/>
</dbReference>
<dbReference type="PANTHER" id="PTHR43877">
    <property type="entry name" value="AMINOALKYLPHOSPHONATE N-ACETYLTRANSFERASE-RELATED-RELATED"/>
    <property type="match status" value="1"/>
</dbReference>
<sequence>MELNQVDPESPDARRCLAAYVCELNRRAPRRGFDPRQGATAEPHEVRPPHGAFVVAYLDGEAVGCGAVKHHPQHVSDIKRMWVAEAARGQGLGRRLLAHLEDLAREHGSTHVRLETNDVLREAIALYRSAGYLEVDRFNAEPFADRWFAKPLDPPPLAAIVPEP</sequence>
<dbReference type="Proteomes" id="UP000199092">
    <property type="component" value="Chromosome I"/>
</dbReference>
<dbReference type="AlphaFoldDB" id="A0A1H1SWA1"/>
<dbReference type="InterPro" id="IPR016181">
    <property type="entry name" value="Acyl_CoA_acyltransferase"/>
</dbReference>
<evidence type="ECO:0000313" key="5">
    <source>
        <dbReference type="Proteomes" id="UP000199092"/>
    </source>
</evidence>
<dbReference type="OrthoDB" id="70840at2"/>
<reference evidence="4 5" key="1">
    <citation type="submission" date="2016-10" db="EMBL/GenBank/DDBJ databases">
        <authorList>
            <person name="de Groot N.N."/>
        </authorList>
    </citation>
    <scope>NUCLEOTIDE SEQUENCE [LARGE SCALE GENOMIC DNA]</scope>
    <source>
        <strain evidence="4 5">DSM 21741</strain>
    </source>
</reference>
<keyword evidence="1 4" id="KW-0808">Transferase</keyword>
<organism evidence="4 5">
    <name type="scientific">Friedmanniella luteola</name>
    <dbReference type="NCBI Taxonomy" id="546871"/>
    <lineage>
        <taxon>Bacteria</taxon>
        <taxon>Bacillati</taxon>
        <taxon>Actinomycetota</taxon>
        <taxon>Actinomycetes</taxon>
        <taxon>Propionibacteriales</taxon>
        <taxon>Nocardioidaceae</taxon>
        <taxon>Friedmanniella</taxon>
    </lineage>
</organism>
<proteinExistence type="predicted"/>
<feature type="domain" description="N-acetyltransferase" evidence="3">
    <location>
        <begin position="8"/>
        <end position="153"/>
    </location>
</feature>
<dbReference type="InterPro" id="IPR000182">
    <property type="entry name" value="GNAT_dom"/>
</dbReference>
<dbReference type="Gene3D" id="3.40.630.30">
    <property type="match status" value="1"/>
</dbReference>
<evidence type="ECO:0000313" key="4">
    <source>
        <dbReference type="EMBL" id="SDS52224.1"/>
    </source>
</evidence>
<gene>
    <name evidence="4" type="ORF">SAMN04488543_1888</name>
</gene>
<protein>
    <submittedName>
        <fullName evidence="4">Acetyltransferase (GNAT) family protein</fullName>
    </submittedName>
</protein>
<dbReference type="GO" id="GO:0016747">
    <property type="term" value="F:acyltransferase activity, transferring groups other than amino-acyl groups"/>
    <property type="evidence" value="ECO:0007669"/>
    <property type="project" value="InterPro"/>
</dbReference>
<dbReference type="RefSeq" id="WP_157720379.1">
    <property type="nucleotide sequence ID" value="NZ_LT629749.1"/>
</dbReference>
<dbReference type="EMBL" id="LT629749">
    <property type="protein sequence ID" value="SDS52224.1"/>
    <property type="molecule type" value="Genomic_DNA"/>
</dbReference>